<proteinExistence type="predicted"/>
<sequence length="40" mass="4623">MSDYNGFRGGSDFGRLCATFRFRRKPDIPGKRRFPGKQIS</sequence>
<dbReference type="EMBL" id="CP061800">
    <property type="protein sequence ID" value="QTA92319.1"/>
    <property type="molecule type" value="Genomic_DNA"/>
</dbReference>
<dbReference type="Proteomes" id="UP000663722">
    <property type="component" value="Chromosome"/>
</dbReference>
<accession>A0A975BW54</accession>
<dbReference type="KEGG" id="dmm:dnm_083970"/>
<organism evidence="1 2">
    <name type="scientific">Desulfonema magnum</name>
    <dbReference type="NCBI Taxonomy" id="45655"/>
    <lineage>
        <taxon>Bacteria</taxon>
        <taxon>Pseudomonadati</taxon>
        <taxon>Thermodesulfobacteriota</taxon>
        <taxon>Desulfobacteria</taxon>
        <taxon>Desulfobacterales</taxon>
        <taxon>Desulfococcaceae</taxon>
        <taxon>Desulfonema</taxon>
    </lineage>
</organism>
<gene>
    <name evidence="1" type="ORF">dnm_083970</name>
</gene>
<protein>
    <submittedName>
        <fullName evidence="1">Uncharacterized protein</fullName>
    </submittedName>
</protein>
<reference evidence="1" key="1">
    <citation type="journal article" date="2021" name="Microb. Physiol.">
        <title>Proteogenomic Insights into the Physiology of Marine, Sulfate-Reducing, Filamentous Desulfonema limicola and Desulfonema magnum.</title>
        <authorList>
            <person name="Schnaars V."/>
            <person name="Wohlbrand L."/>
            <person name="Scheve S."/>
            <person name="Hinrichs C."/>
            <person name="Reinhardt R."/>
            <person name="Rabus R."/>
        </authorList>
    </citation>
    <scope>NUCLEOTIDE SEQUENCE</scope>
    <source>
        <strain evidence="1">4be13</strain>
    </source>
</reference>
<evidence type="ECO:0000313" key="1">
    <source>
        <dbReference type="EMBL" id="QTA92319.1"/>
    </source>
</evidence>
<name>A0A975BW54_9BACT</name>
<dbReference type="AlphaFoldDB" id="A0A975BW54"/>
<evidence type="ECO:0000313" key="2">
    <source>
        <dbReference type="Proteomes" id="UP000663722"/>
    </source>
</evidence>
<keyword evidence="2" id="KW-1185">Reference proteome</keyword>